<evidence type="ECO:0000256" key="5">
    <source>
        <dbReference type="ARBA" id="ARBA00023163"/>
    </source>
</evidence>
<protein>
    <submittedName>
        <fullName evidence="9">Response regulator</fullName>
    </submittedName>
</protein>
<dbReference type="SUPFAM" id="SSF52172">
    <property type="entry name" value="CheY-like"/>
    <property type="match status" value="1"/>
</dbReference>
<evidence type="ECO:0000256" key="1">
    <source>
        <dbReference type="ARBA" id="ARBA00022553"/>
    </source>
</evidence>
<evidence type="ECO:0000313" key="9">
    <source>
        <dbReference type="EMBL" id="MDY7225307.1"/>
    </source>
</evidence>
<keyword evidence="3" id="KW-0805">Transcription regulation</keyword>
<name>A0ABU5GWR0_9BACT</name>
<dbReference type="RefSeq" id="WP_321544019.1">
    <property type="nucleotide sequence ID" value="NZ_JAXIVS010000001.1"/>
</dbReference>
<dbReference type="SMART" id="SM00448">
    <property type="entry name" value="REC"/>
    <property type="match status" value="1"/>
</dbReference>
<keyword evidence="1 6" id="KW-0597">Phosphoprotein</keyword>
<dbReference type="CDD" id="cd00156">
    <property type="entry name" value="REC"/>
    <property type="match status" value="1"/>
</dbReference>
<dbReference type="PANTHER" id="PTHR48111">
    <property type="entry name" value="REGULATOR OF RPOS"/>
    <property type="match status" value="1"/>
</dbReference>
<evidence type="ECO:0000256" key="3">
    <source>
        <dbReference type="ARBA" id="ARBA00023015"/>
    </source>
</evidence>
<accession>A0ABU5GWR0</accession>
<evidence type="ECO:0000256" key="2">
    <source>
        <dbReference type="ARBA" id="ARBA00023012"/>
    </source>
</evidence>
<evidence type="ECO:0000259" key="8">
    <source>
        <dbReference type="PROSITE" id="PS50110"/>
    </source>
</evidence>
<evidence type="ECO:0000256" key="7">
    <source>
        <dbReference type="SAM" id="MobiDB-lite"/>
    </source>
</evidence>
<organism evidence="9 10">
    <name type="scientific">Hyalangium rubrum</name>
    <dbReference type="NCBI Taxonomy" id="3103134"/>
    <lineage>
        <taxon>Bacteria</taxon>
        <taxon>Pseudomonadati</taxon>
        <taxon>Myxococcota</taxon>
        <taxon>Myxococcia</taxon>
        <taxon>Myxococcales</taxon>
        <taxon>Cystobacterineae</taxon>
        <taxon>Archangiaceae</taxon>
        <taxon>Hyalangium</taxon>
    </lineage>
</organism>
<dbReference type="Pfam" id="PF00072">
    <property type="entry name" value="Response_reg"/>
    <property type="match status" value="1"/>
</dbReference>
<keyword evidence="4" id="KW-0238">DNA-binding</keyword>
<dbReference type="InterPro" id="IPR001789">
    <property type="entry name" value="Sig_transdc_resp-reg_receiver"/>
</dbReference>
<dbReference type="PANTHER" id="PTHR48111:SF1">
    <property type="entry name" value="TWO-COMPONENT RESPONSE REGULATOR ORR33"/>
    <property type="match status" value="1"/>
</dbReference>
<evidence type="ECO:0000256" key="4">
    <source>
        <dbReference type="ARBA" id="ARBA00023125"/>
    </source>
</evidence>
<gene>
    <name evidence="9" type="ORF">SYV04_02895</name>
</gene>
<feature type="region of interest" description="Disordered" evidence="7">
    <location>
        <begin position="1"/>
        <end position="25"/>
    </location>
</feature>
<dbReference type="EMBL" id="JAXIVS010000001">
    <property type="protein sequence ID" value="MDY7225307.1"/>
    <property type="molecule type" value="Genomic_DNA"/>
</dbReference>
<feature type="domain" description="Response regulatory" evidence="8">
    <location>
        <begin position="29"/>
        <end position="150"/>
    </location>
</feature>
<comment type="caution">
    <text evidence="9">The sequence shown here is derived from an EMBL/GenBank/DDBJ whole genome shotgun (WGS) entry which is preliminary data.</text>
</comment>
<feature type="modified residue" description="4-aspartylphosphate" evidence="6">
    <location>
        <position position="85"/>
    </location>
</feature>
<dbReference type="PROSITE" id="PS50110">
    <property type="entry name" value="RESPONSE_REGULATORY"/>
    <property type="match status" value="1"/>
</dbReference>
<keyword evidence="5" id="KW-0804">Transcription</keyword>
<keyword evidence="2" id="KW-0902">Two-component regulatory system</keyword>
<dbReference type="Gene3D" id="3.40.50.2300">
    <property type="match status" value="1"/>
</dbReference>
<evidence type="ECO:0000256" key="6">
    <source>
        <dbReference type="PROSITE-ProRule" id="PRU00169"/>
    </source>
</evidence>
<dbReference type="Proteomes" id="UP001291309">
    <property type="component" value="Unassembled WGS sequence"/>
</dbReference>
<proteinExistence type="predicted"/>
<evidence type="ECO:0000313" key="10">
    <source>
        <dbReference type="Proteomes" id="UP001291309"/>
    </source>
</evidence>
<reference evidence="9 10" key="1">
    <citation type="submission" date="2023-12" db="EMBL/GenBank/DDBJ databases">
        <title>the genome sequence of Hyalangium sp. s54d21.</title>
        <authorList>
            <person name="Zhang X."/>
        </authorList>
    </citation>
    <scope>NUCLEOTIDE SEQUENCE [LARGE SCALE GENOMIC DNA]</scope>
    <source>
        <strain evidence="10">s54d21</strain>
    </source>
</reference>
<dbReference type="InterPro" id="IPR011006">
    <property type="entry name" value="CheY-like_superfamily"/>
</dbReference>
<sequence length="153" mass="17237">MATHWRAKQTVRSNPLRAEQAHRTPRPLRVLLGEDQSGLRSLIRSTLMRDGYEVQEAEDGPTTLRALVAGLLEEQPRELDLLIADVRMPGFPSLELLARLRRENWFTPVIFITSSEDTALHAEAARLGAACVPDKPFELADLWARMRMVLSPA</sequence>
<dbReference type="InterPro" id="IPR039420">
    <property type="entry name" value="WalR-like"/>
</dbReference>
<keyword evidence="10" id="KW-1185">Reference proteome</keyword>